<dbReference type="RefSeq" id="WP_115832356.1">
    <property type="nucleotide sequence ID" value="NZ_QNUL01000016.1"/>
</dbReference>
<evidence type="ECO:0000313" key="8">
    <source>
        <dbReference type="Proteomes" id="UP000256373"/>
    </source>
</evidence>
<evidence type="ECO:0000256" key="4">
    <source>
        <dbReference type="ARBA" id="ARBA00052904"/>
    </source>
</evidence>
<keyword evidence="8" id="KW-1185">Reference proteome</keyword>
<protein>
    <recommendedName>
        <fullName evidence="5">Omega-amidase YafV</fullName>
        <ecNumber evidence="3">3.5.1.3</ecNumber>
    </recommendedName>
</protein>
<dbReference type="CDD" id="cd07575">
    <property type="entry name" value="Xc-1258_like"/>
    <property type="match status" value="1"/>
</dbReference>
<gene>
    <name evidence="7" type="ORF">DSL64_18215</name>
</gene>
<dbReference type="InterPro" id="IPR003010">
    <property type="entry name" value="C-N_Hydrolase"/>
</dbReference>
<dbReference type="GO" id="GO:0106008">
    <property type="term" value="F:2-oxoglutaramate amidase activity"/>
    <property type="evidence" value="ECO:0007669"/>
    <property type="project" value="TreeGrafter"/>
</dbReference>
<evidence type="ECO:0000313" key="7">
    <source>
        <dbReference type="EMBL" id="REA59263.1"/>
    </source>
</evidence>
<name>A0A3D8Y923_9BACT</name>
<dbReference type="GO" id="GO:0050152">
    <property type="term" value="F:omega-amidase activity"/>
    <property type="evidence" value="ECO:0007669"/>
    <property type="project" value="UniProtKB-EC"/>
</dbReference>
<comment type="catalytic activity">
    <reaction evidence="4">
        <text>a monoamide of a dicarboxylate + H2O = a dicarboxylate + NH4(+)</text>
        <dbReference type="Rhea" id="RHEA:11716"/>
        <dbReference type="ChEBI" id="CHEBI:15377"/>
        <dbReference type="ChEBI" id="CHEBI:28938"/>
        <dbReference type="ChEBI" id="CHEBI:28965"/>
        <dbReference type="ChEBI" id="CHEBI:77450"/>
        <dbReference type="EC" id="3.5.1.3"/>
    </reaction>
</comment>
<organism evidence="7 8">
    <name type="scientific">Dyadobacter luteus</name>
    <dbReference type="NCBI Taxonomy" id="2259619"/>
    <lineage>
        <taxon>Bacteria</taxon>
        <taxon>Pseudomonadati</taxon>
        <taxon>Bacteroidota</taxon>
        <taxon>Cytophagia</taxon>
        <taxon>Cytophagales</taxon>
        <taxon>Spirosomataceae</taxon>
        <taxon>Dyadobacter</taxon>
    </lineage>
</organism>
<evidence type="ECO:0000256" key="2">
    <source>
        <dbReference type="ARBA" id="ARBA00022801"/>
    </source>
</evidence>
<dbReference type="EMBL" id="QNUL01000016">
    <property type="protein sequence ID" value="REA59263.1"/>
    <property type="molecule type" value="Genomic_DNA"/>
</dbReference>
<comment type="caution">
    <text evidence="7">The sequence shown here is derived from an EMBL/GenBank/DDBJ whole genome shotgun (WGS) entry which is preliminary data.</text>
</comment>
<keyword evidence="2 7" id="KW-0378">Hydrolase</keyword>
<dbReference type="InterPro" id="IPR036526">
    <property type="entry name" value="C-N_Hydrolase_sf"/>
</dbReference>
<proteinExistence type="inferred from homology"/>
<dbReference type="PANTHER" id="PTHR47799">
    <property type="entry name" value="OMEGA-AMIDASE YAFV"/>
    <property type="match status" value="1"/>
</dbReference>
<dbReference type="Pfam" id="PF00795">
    <property type="entry name" value="CN_hydrolase"/>
    <property type="match status" value="1"/>
</dbReference>
<reference evidence="7 8" key="1">
    <citation type="submission" date="2018-07" db="EMBL/GenBank/DDBJ databases">
        <title>Dyadobacter roseus sp. nov., isolated from rose rhizosphere soil.</title>
        <authorList>
            <person name="Chen L."/>
        </authorList>
    </citation>
    <scope>NUCLEOTIDE SEQUENCE [LARGE SCALE GENOMIC DNA]</scope>
    <source>
        <strain evidence="7 8">RS19</strain>
    </source>
</reference>
<dbReference type="AlphaFoldDB" id="A0A3D8Y923"/>
<dbReference type="NCBIfam" id="NF007757">
    <property type="entry name" value="PRK10438.1"/>
    <property type="match status" value="1"/>
</dbReference>
<dbReference type="Gene3D" id="3.60.110.10">
    <property type="entry name" value="Carbon-nitrogen hydrolase"/>
    <property type="match status" value="1"/>
</dbReference>
<sequence length="261" mass="29519">MKESLAIAIIQADLYWEDVTANLASLEETIATFDKPVDVIVLPEMFNTGFTMNVAFAEPMNLTTTRWMKQIARQTDALVIGSFAVREGENYFNRLLYAYPDGGHDVYDKRHLFRMGEEHKTYSGGSVNNQIAWKGWNIRALICYDLRFPVWSRNAAANPYDLLIYVANWPARRVSAWNTLLKARAIENQSYVVGVNRLGVDGHGTDHNGNSVVNDFLGESIAMMGESAGYKIISISKQHLDNYRKSFPAYLDADSFELLTQ</sequence>
<dbReference type="PROSITE" id="PS50263">
    <property type="entry name" value="CN_HYDROLASE"/>
    <property type="match status" value="1"/>
</dbReference>
<dbReference type="InterPro" id="IPR052737">
    <property type="entry name" value="Omega-amidase_YafV"/>
</dbReference>
<dbReference type="EC" id="3.5.1.3" evidence="3"/>
<comment type="similarity">
    <text evidence="1">Belongs to the carbon-nitrogen hydrolase superfamily. NIT1/NIT2 family.</text>
</comment>
<dbReference type="SUPFAM" id="SSF56317">
    <property type="entry name" value="Carbon-nitrogen hydrolase"/>
    <property type="match status" value="1"/>
</dbReference>
<evidence type="ECO:0000259" key="6">
    <source>
        <dbReference type="PROSITE" id="PS50263"/>
    </source>
</evidence>
<dbReference type="Proteomes" id="UP000256373">
    <property type="component" value="Unassembled WGS sequence"/>
</dbReference>
<dbReference type="FunFam" id="3.60.110.10:FF:000004">
    <property type="entry name" value="Carbon-nitrogen hydrolase"/>
    <property type="match status" value="1"/>
</dbReference>
<dbReference type="OrthoDB" id="9811121at2"/>
<accession>A0A3D8Y923</accession>
<feature type="domain" description="CN hydrolase" evidence="6">
    <location>
        <begin position="5"/>
        <end position="237"/>
    </location>
</feature>
<evidence type="ECO:0000256" key="1">
    <source>
        <dbReference type="ARBA" id="ARBA00010613"/>
    </source>
</evidence>
<evidence type="ECO:0000256" key="3">
    <source>
        <dbReference type="ARBA" id="ARBA00039118"/>
    </source>
</evidence>
<evidence type="ECO:0000256" key="5">
    <source>
        <dbReference type="ARBA" id="ARBA00072139"/>
    </source>
</evidence>
<dbReference type="PANTHER" id="PTHR47799:SF1">
    <property type="entry name" value="OMEGA-AMIDASE YAFV"/>
    <property type="match status" value="1"/>
</dbReference>